<organism evidence="2 3">
    <name type="scientific">Faecalicatena contorta</name>
    <dbReference type="NCBI Taxonomy" id="39482"/>
    <lineage>
        <taxon>Bacteria</taxon>
        <taxon>Bacillati</taxon>
        <taxon>Bacillota</taxon>
        <taxon>Clostridia</taxon>
        <taxon>Lachnospirales</taxon>
        <taxon>Lachnospiraceae</taxon>
        <taxon>Faecalicatena</taxon>
    </lineage>
</organism>
<dbReference type="Proteomes" id="UP000254051">
    <property type="component" value="Unassembled WGS sequence"/>
</dbReference>
<dbReference type="RefSeq" id="WP_109708973.1">
    <property type="nucleotide sequence ID" value="NZ_QGDS01000002.1"/>
</dbReference>
<keyword evidence="3" id="KW-1185">Reference proteome</keyword>
<name>A0A316A1I5_9FIRM</name>
<dbReference type="AlphaFoldDB" id="A0A316A1I5"/>
<evidence type="ECO:0000313" key="2">
    <source>
        <dbReference type="EMBL" id="SUQ12968.1"/>
    </source>
</evidence>
<dbReference type="Pfam" id="PF14191">
    <property type="entry name" value="YodL"/>
    <property type="match status" value="1"/>
</dbReference>
<reference evidence="3" key="1">
    <citation type="submission" date="2017-07" db="EMBL/GenBank/DDBJ databases">
        <authorList>
            <person name="Varghese N."/>
            <person name="Submissions S."/>
        </authorList>
    </citation>
    <scope>NUCLEOTIDE SEQUENCE [LARGE SCALE GENOMIC DNA]</scope>
    <source>
        <strain evidence="3">NLAE-zl-C134</strain>
    </source>
</reference>
<protein>
    <submittedName>
        <fullName evidence="2">YodL-like</fullName>
    </submittedName>
</protein>
<sequence>MPGITLKNGLISYYGNPAGYTEKEKAVVDSIFRNDELTEWLKSRSLTPQWTDGVMERLAAGERMGGMAEGAAPLKNVRIWQLKPDTDVYMKFISYEETVRQFGEPSPEHYRVAYDGQLDTNDLEAIYTRCNTNHPLGYDGHSLSMSDVVELYDTEGSEFHFCDRFGFQKISFGEPEQTQTMGMSM</sequence>
<evidence type="ECO:0000259" key="1">
    <source>
        <dbReference type="Pfam" id="PF14191"/>
    </source>
</evidence>
<gene>
    <name evidence="2" type="ORF">SAMN05216529_102184</name>
</gene>
<feature type="domain" description="YodL-like" evidence="1">
    <location>
        <begin position="76"/>
        <end position="172"/>
    </location>
</feature>
<evidence type="ECO:0000313" key="3">
    <source>
        <dbReference type="Proteomes" id="UP000254051"/>
    </source>
</evidence>
<proteinExistence type="predicted"/>
<dbReference type="EMBL" id="UHJJ01000002">
    <property type="protein sequence ID" value="SUQ12968.1"/>
    <property type="molecule type" value="Genomic_DNA"/>
</dbReference>
<dbReference type="InterPro" id="IPR025923">
    <property type="entry name" value="YodL-like_dom"/>
</dbReference>
<dbReference type="OrthoDB" id="9806961at2"/>
<accession>A0A316A1I5</accession>